<reference evidence="3 4" key="1">
    <citation type="journal article" date="2024" name="bioRxiv">
        <title>A reference genome for Trichogramma kaykai: A tiny desert-dwelling parasitoid wasp with competing sex-ratio distorters.</title>
        <authorList>
            <person name="Culotta J."/>
            <person name="Lindsey A.R."/>
        </authorList>
    </citation>
    <scope>NUCLEOTIDE SEQUENCE [LARGE SCALE GENOMIC DNA]</scope>
    <source>
        <strain evidence="3 4">KSX58</strain>
    </source>
</reference>
<feature type="compositionally biased region" description="Low complexity" evidence="1">
    <location>
        <begin position="678"/>
        <end position="691"/>
    </location>
</feature>
<evidence type="ECO:0000313" key="4">
    <source>
        <dbReference type="Proteomes" id="UP001627154"/>
    </source>
</evidence>
<dbReference type="AlphaFoldDB" id="A0ABD2WFC6"/>
<evidence type="ECO:0000256" key="1">
    <source>
        <dbReference type="SAM" id="MobiDB-lite"/>
    </source>
</evidence>
<evidence type="ECO:0000313" key="3">
    <source>
        <dbReference type="EMBL" id="KAL3391574.1"/>
    </source>
</evidence>
<protein>
    <submittedName>
        <fullName evidence="3">Uncharacterized protein</fullName>
    </submittedName>
</protein>
<gene>
    <name evidence="3" type="ORF">TKK_013511</name>
</gene>
<feature type="region of interest" description="Disordered" evidence="1">
    <location>
        <begin position="276"/>
        <end position="304"/>
    </location>
</feature>
<keyword evidence="2" id="KW-0732">Signal</keyword>
<comment type="caution">
    <text evidence="3">The sequence shown here is derived from an EMBL/GenBank/DDBJ whole genome shotgun (WGS) entry which is preliminary data.</text>
</comment>
<feature type="compositionally biased region" description="Low complexity" evidence="1">
    <location>
        <begin position="789"/>
        <end position="800"/>
    </location>
</feature>
<feature type="compositionally biased region" description="Polar residues" evidence="1">
    <location>
        <begin position="238"/>
        <end position="262"/>
    </location>
</feature>
<feature type="region of interest" description="Disordered" evidence="1">
    <location>
        <begin position="176"/>
        <end position="262"/>
    </location>
</feature>
<feature type="chain" id="PRO_5044886205" evidence="2">
    <location>
        <begin position="22"/>
        <end position="865"/>
    </location>
</feature>
<feature type="compositionally biased region" description="Basic and acidic residues" evidence="1">
    <location>
        <begin position="550"/>
        <end position="571"/>
    </location>
</feature>
<dbReference type="Proteomes" id="UP001627154">
    <property type="component" value="Unassembled WGS sequence"/>
</dbReference>
<feature type="region of interest" description="Disordered" evidence="1">
    <location>
        <begin position="348"/>
        <end position="375"/>
    </location>
</feature>
<accession>A0ABD2WFC6</accession>
<name>A0ABD2WFC6_9HYME</name>
<feature type="region of interest" description="Disordered" evidence="1">
    <location>
        <begin position="678"/>
        <end position="728"/>
    </location>
</feature>
<evidence type="ECO:0000256" key="2">
    <source>
        <dbReference type="SAM" id="SignalP"/>
    </source>
</evidence>
<keyword evidence="4" id="KW-1185">Reference proteome</keyword>
<sequence length="865" mass="96630">MITVKHLVCACFAVFISSSSSLEIEKVMPSRYEIESSINRTIEEVERLVQENPSLPKLNRKGIVKILHNITSKDIKSIEDKALSAIEKTREDYRRALMVVLPFKVKDNPENLTELYKKPPLIKMVANDDVKSSMLDIDNGFSPSLFPVTDTQPSKTMTEKKHQLLNSHVKYQDSVKSKIPTSGLKNVGSSSTTSLNSRSDSAPQKFSFNLETLDQKPEASSHTSAGTKRPIYRGTFSRYRTSTLAPSKVQTSTTPRLRTTSQSIIETTKAPSVLKSNRWRYNPPPTTTITTTDEPTTTKDLPWHPVDPSKDFFLPTIPSHSNVDDPAISILQMDDFHKILDKTMSTTSKPTSIFVTPSRATSRRKNSNNMKNVPNDFRLTRTTTTTTTTTDSPRNQELELILKAIGLERLKTNDSPVKPVPDVSNDNFNKASEDVKDGVVNLTPNIQLMFQQFGLQGSNNVKMVKTTTTTRKPSTKPANINSYTNFKPIPSFDVKDNDFREFLLKFGLGRSRNQKSILQNAATNKANLLDKAPDNMKKVLESVGLMKRQQKVESQSKVKSEHRRETTKKNEASTPPTKNIMKQTESVVTDIKQQDMIKDLLATVKKVQEGKAGIQEVQKVAHNLLESTKSLENGPDPIKLEEILNNYRNSLKNEVKRQPETTTTARIATTTVKEIEETTISSAASSDSSGSPVEKLKSSTTDTVEETTPMIQRDQSPSSSTNNEKPTKSDFFDTFDIYKYINGSEALNATSSTTVAPTDSGTTKSNFFETFDINKYLNNTEQESNDAKNSNSNQSNLEESFGGSTEEPDPVIPTRPKTGFYFLVDWNSFLTVGTEENPDRVDLRFAPKAGDRTRFIPVKIVKPAI</sequence>
<feature type="compositionally biased region" description="Polar residues" evidence="1">
    <location>
        <begin position="202"/>
        <end position="212"/>
    </location>
</feature>
<organism evidence="3 4">
    <name type="scientific">Trichogramma kaykai</name>
    <dbReference type="NCBI Taxonomy" id="54128"/>
    <lineage>
        <taxon>Eukaryota</taxon>
        <taxon>Metazoa</taxon>
        <taxon>Ecdysozoa</taxon>
        <taxon>Arthropoda</taxon>
        <taxon>Hexapoda</taxon>
        <taxon>Insecta</taxon>
        <taxon>Pterygota</taxon>
        <taxon>Neoptera</taxon>
        <taxon>Endopterygota</taxon>
        <taxon>Hymenoptera</taxon>
        <taxon>Apocrita</taxon>
        <taxon>Proctotrupomorpha</taxon>
        <taxon>Chalcidoidea</taxon>
        <taxon>Trichogrammatidae</taxon>
        <taxon>Trichogramma</taxon>
    </lineage>
</organism>
<feature type="compositionally biased region" description="Low complexity" evidence="1">
    <location>
        <begin position="189"/>
        <end position="201"/>
    </location>
</feature>
<feature type="compositionally biased region" description="Polar residues" evidence="1">
    <location>
        <begin position="348"/>
        <end position="360"/>
    </location>
</feature>
<feature type="compositionally biased region" description="Polar residues" evidence="1">
    <location>
        <begin position="179"/>
        <end position="188"/>
    </location>
</feature>
<feature type="signal peptide" evidence="2">
    <location>
        <begin position="1"/>
        <end position="21"/>
    </location>
</feature>
<feature type="region of interest" description="Disordered" evidence="1">
    <location>
        <begin position="547"/>
        <end position="577"/>
    </location>
</feature>
<feature type="region of interest" description="Disordered" evidence="1">
    <location>
        <begin position="781"/>
        <end position="813"/>
    </location>
</feature>
<proteinExistence type="predicted"/>
<dbReference type="EMBL" id="JBJJXI010000108">
    <property type="protein sequence ID" value="KAL3391574.1"/>
    <property type="molecule type" value="Genomic_DNA"/>
</dbReference>
<feature type="compositionally biased region" description="Polar residues" evidence="1">
    <location>
        <begin position="709"/>
        <end position="724"/>
    </location>
</feature>